<proteinExistence type="predicted"/>
<dbReference type="GO" id="GO:0006310">
    <property type="term" value="P:DNA recombination"/>
    <property type="evidence" value="ECO:0007669"/>
    <property type="project" value="UniProtKB-KW"/>
</dbReference>
<organism evidence="3">
    <name type="scientific">mine drainage metagenome</name>
    <dbReference type="NCBI Taxonomy" id="410659"/>
    <lineage>
        <taxon>unclassified sequences</taxon>
        <taxon>metagenomes</taxon>
        <taxon>ecological metagenomes</taxon>
    </lineage>
</organism>
<dbReference type="PANTHER" id="PTHR47515:SF1">
    <property type="entry name" value="BLR2054 PROTEIN"/>
    <property type="match status" value="1"/>
</dbReference>
<dbReference type="InterPro" id="IPR025948">
    <property type="entry name" value="HTH-like_dom"/>
</dbReference>
<comment type="caution">
    <text evidence="3">The sequence shown here is derived from an EMBL/GenBank/DDBJ whole genome shotgun (WGS) entry which is preliminary data.</text>
</comment>
<dbReference type="PANTHER" id="PTHR47515">
    <property type="entry name" value="LOW CALCIUM RESPONSE LOCUS PROTEIN T"/>
    <property type="match status" value="1"/>
</dbReference>
<evidence type="ECO:0000259" key="2">
    <source>
        <dbReference type="PROSITE" id="PS51898"/>
    </source>
</evidence>
<dbReference type="InterPro" id="IPR011010">
    <property type="entry name" value="DNA_brk_join_enz"/>
</dbReference>
<dbReference type="GO" id="GO:0015074">
    <property type="term" value="P:DNA integration"/>
    <property type="evidence" value="ECO:0007669"/>
    <property type="project" value="InterPro"/>
</dbReference>
<dbReference type="InterPro" id="IPR013762">
    <property type="entry name" value="Integrase-like_cat_sf"/>
</dbReference>
<dbReference type="PROSITE" id="PS51898">
    <property type="entry name" value="TYR_RECOMBINASE"/>
    <property type="match status" value="1"/>
</dbReference>
<dbReference type="Gene3D" id="1.10.443.10">
    <property type="entry name" value="Intergrase catalytic core"/>
    <property type="match status" value="1"/>
</dbReference>
<keyword evidence="1" id="KW-0233">DNA recombination</keyword>
<dbReference type="EMBL" id="MLJW01000105">
    <property type="protein sequence ID" value="OIQ99491.1"/>
    <property type="molecule type" value="Genomic_DNA"/>
</dbReference>
<dbReference type="InterPro" id="IPR002104">
    <property type="entry name" value="Integrase_catalytic"/>
</dbReference>
<dbReference type="GO" id="GO:0003677">
    <property type="term" value="F:DNA binding"/>
    <property type="evidence" value="ECO:0007669"/>
    <property type="project" value="InterPro"/>
</dbReference>
<protein>
    <submittedName>
        <fullName evidence="3">Tyrosine recombinase XerC</fullName>
    </submittedName>
</protein>
<dbReference type="AlphaFoldDB" id="A0A1J5SCQ0"/>
<gene>
    <name evidence="3" type="primary">xerC_17</name>
    <name evidence="3" type="ORF">GALL_184280</name>
</gene>
<name>A0A1J5SCQ0_9ZZZZ</name>
<sequence length="197" mass="22901">MSASAYRYQPAPDRNHALREQIVALAHRHRRYGAGMIYLKLRQAGQQVNHKRVDRLYAEAGLQVRRRKRKKVPVSDRQRPVQFELTEQTRDAVATWIAKASLSAEQYLFPSRQKESPHITTRQYARIVHRWVQAVGLDTSDYGTHTMRRTKATLIYRQTKNLRAIQLLLGHSKLESTVRYLGIEVDDALEIAEQTEI</sequence>
<dbReference type="Pfam" id="PF13276">
    <property type="entry name" value="HTH_21"/>
    <property type="match status" value="1"/>
</dbReference>
<reference evidence="3" key="1">
    <citation type="submission" date="2016-10" db="EMBL/GenBank/DDBJ databases">
        <title>Sequence of Gallionella enrichment culture.</title>
        <authorList>
            <person name="Poehlein A."/>
            <person name="Muehling M."/>
            <person name="Daniel R."/>
        </authorList>
    </citation>
    <scope>NUCLEOTIDE SEQUENCE</scope>
</reference>
<evidence type="ECO:0000256" key="1">
    <source>
        <dbReference type="ARBA" id="ARBA00023172"/>
    </source>
</evidence>
<evidence type="ECO:0000313" key="3">
    <source>
        <dbReference type="EMBL" id="OIQ99491.1"/>
    </source>
</evidence>
<accession>A0A1J5SCQ0</accession>
<feature type="domain" description="Tyr recombinase" evidence="2">
    <location>
        <begin position="1"/>
        <end position="196"/>
    </location>
</feature>
<dbReference type="SUPFAM" id="SSF56349">
    <property type="entry name" value="DNA breaking-rejoining enzymes"/>
    <property type="match status" value="1"/>
</dbReference>
<dbReference type="Pfam" id="PF00589">
    <property type="entry name" value="Phage_integrase"/>
    <property type="match status" value="1"/>
</dbReference>